<name>A0A182IT53_ANOAO</name>
<sequence length="173" mass="18720">MTATLALPPAILIGSVRGGTRNSGRSEPEFAVEEDDEEELACCIFGTGGFGRDTDTVLADLVRRLAIVQDAARLVDVERARSRPEVLPRVLRQPVSIDGPLVASSMRLASLMMVIFTDRRVTRAPSGPDVCLLAEMLDHLRDRVVMMMTVILALLALLALLAVVVVALFVVLL</sequence>
<dbReference type="EnsemblMetazoa" id="AATE004971-RA">
    <property type="protein sequence ID" value="AATE004971-PA.1"/>
    <property type="gene ID" value="AATE004971"/>
</dbReference>
<protein>
    <submittedName>
        <fullName evidence="1">Uncharacterized protein</fullName>
    </submittedName>
</protein>
<evidence type="ECO:0000313" key="1">
    <source>
        <dbReference type="EnsemblMetazoa" id="AATE004971-PA.1"/>
    </source>
</evidence>
<reference evidence="1" key="1">
    <citation type="submission" date="2022-08" db="UniProtKB">
        <authorList>
            <consortium name="EnsemblMetazoa"/>
        </authorList>
    </citation>
    <scope>IDENTIFICATION</scope>
    <source>
        <strain evidence="1">EBRO</strain>
    </source>
</reference>
<dbReference type="AlphaFoldDB" id="A0A182IT53"/>
<organism evidence="1">
    <name type="scientific">Anopheles atroparvus</name>
    <name type="common">European mosquito</name>
    <dbReference type="NCBI Taxonomy" id="41427"/>
    <lineage>
        <taxon>Eukaryota</taxon>
        <taxon>Metazoa</taxon>
        <taxon>Ecdysozoa</taxon>
        <taxon>Arthropoda</taxon>
        <taxon>Hexapoda</taxon>
        <taxon>Insecta</taxon>
        <taxon>Pterygota</taxon>
        <taxon>Neoptera</taxon>
        <taxon>Endopterygota</taxon>
        <taxon>Diptera</taxon>
        <taxon>Nematocera</taxon>
        <taxon>Culicoidea</taxon>
        <taxon>Culicidae</taxon>
        <taxon>Anophelinae</taxon>
        <taxon>Anopheles</taxon>
    </lineage>
</organism>
<dbReference type="VEuPathDB" id="VectorBase:AATE004971"/>
<proteinExistence type="predicted"/>
<accession>A0A182IT53</accession>